<dbReference type="Gene3D" id="1.10.357.150">
    <property type="match status" value="1"/>
</dbReference>
<reference evidence="4 5" key="1">
    <citation type="journal article" date="2024" name="bioRxiv">
        <title>A reference genome for Trichogramma kaykai: A tiny desert-dwelling parasitoid wasp with competing sex-ratio distorters.</title>
        <authorList>
            <person name="Culotta J."/>
            <person name="Lindsey A.R."/>
        </authorList>
    </citation>
    <scope>NUCLEOTIDE SEQUENCE [LARGE SCALE GENOMIC DNA]</scope>
    <source>
        <strain evidence="4 5">KSX58</strain>
    </source>
</reference>
<keyword evidence="5" id="KW-1185">Reference proteome</keyword>
<dbReference type="InterPro" id="IPR048344">
    <property type="entry name" value="Zw10_middle"/>
</dbReference>
<dbReference type="InterPro" id="IPR055148">
    <property type="entry name" value="ZW10_C_2"/>
</dbReference>
<dbReference type="AlphaFoldDB" id="A0ABD2XAZ1"/>
<evidence type="ECO:0000259" key="1">
    <source>
        <dbReference type="Pfam" id="PF20665"/>
    </source>
</evidence>
<gene>
    <name evidence="4" type="ORF">TKK_004383</name>
</gene>
<feature type="domain" description="ZW10 C-terminal helical" evidence="3">
    <location>
        <begin position="579"/>
        <end position="723"/>
    </location>
</feature>
<name>A0ABD2XAZ1_9HYME</name>
<proteinExistence type="predicted"/>
<comment type="caution">
    <text evidence="4">The sequence shown here is derived from an EMBL/GenBank/DDBJ whole genome shotgun (WGS) entry which is preliminary data.</text>
</comment>
<accession>A0ABD2XAZ1</accession>
<organism evidence="4 5">
    <name type="scientific">Trichogramma kaykai</name>
    <dbReference type="NCBI Taxonomy" id="54128"/>
    <lineage>
        <taxon>Eukaryota</taxon>
        <taxon>Metazoa</taxon>
        <taxon>Ecdysozoa</taxon>
        <taxon>Arthropoda</taxon>
        <taxon>Hexapoda</taxon>
        <taxon>Insecta</taxon>
        <taxon>Pterygota</taxon>
        <taxon>Neoptera</taxon>
        <taxon>Endopterygota</taxon>
        <taxon>Hymenoptera</taxon>
        <taxon>Apocrita</taxon>
        <taxon>Proctotrupomorpha</taxon>
        <taxon>Chalcidoidea</taxon>
        <taxon>Trichogrammatidae</taxon>
        <taxon>Trichogramma</taxon>
    </lineage>
</organism>
<evidence type="ECO:0000313" key="4">
    <source>
        <dbReference type="EMBL" id="KAL3402422.1"/>
    </source>
</evidence>
<sequence length="726" mass="84474">MSSFINDLLLATESCKEEDRKDKINVIKKEISKLKDVINEFTTAKNDELEMFIVPNEKLVEECDELISNMQYLRGYIKNTVNVNLMLSVDELHKFSMDLKETNFGLSLVNHLQEIVKCFKSIENYQSVKEKPYTTAALTLNKLATLVIERNHNIKLLNVYDSIKEEYGRLYEQCTQDLNFFWKQNIFWSDAEVELQSGKSFSLSIKCSKDELADVTQALDYLHKLSRCMESLTAKLNLLIINPIINSSCQINVTDSTLKLEILDKKQVPAIEDVFENLKTFLEFLHDHFDVPLDNDESVFIKLSNLLLENFSTVLIEDCISKIIPTSTTELEKFEFFVRKIEEFQTFLLQIKFISEDHMFLSKYTMDTDKLYIDKKCEKLLESARNIMKKDLHDTFLHKPHIPSIPDAREYQESSDIKKTNLSKNTFQFPECQISKSAQEIVDLLHEILEDACQCLDKYVYRLFYTSRNIIEMYAALVPEIHKSFLETIPQQVALFHNNCIYLSHHLLLLSSKYKYRIPLQSQNFNFVYTDQSVLLRQVGTEYFLNHMKYQRDIIFGIIRESGLSSIGQMPELPVTTEKAIRQCIRQLELLKTVWIEILPVKVYCRTLGCIVNDVVEDLCMKVCSVEDISANVASELAILFDVIIKRVPQVFPDPILIQQHVQKWRKLRELIIVLGASLKEIEDRWADGKGPLANEFNAQSVKQLIRALFQNTDRRSNLLSKIKEK</sequence>
<dbReference type="PANTHER" id="PTHR12205">
    <property type="entry name" value="CENTROMERE/KINETOCHORE PROTEIN ZW10"/>
    <property type="match status" value="1"/>
</dbReference>
<dbReference type="Pfam" id="PF22766">
    <property type="entry name" value="ZW10_C2"/>
    <property type="match status" value="1"/>
</dbReference>
<dbReference type="Pfam" id="PF20666">
    <property type="entry name" value="ZW10_C"/>
    <property type="match status" value="1"/>
</dbReference>
<dbReference type="Proteomes" id="UP001627154">
    <property type="component" value="Unassembled WGS sequence"/>
</dbReference>
<feature type="domain" description="Centromere/kinetochore protein zw10 middle" evidence="1">
    <location>
        <begin position="199"/>
        <end position="388"/>
    </location>
</feature>
<dbReference type="EMBL" id="JBJJXI010000034">
    <property type="protein sequence ID" value="KAL3402422.1"/>
    <property type="molecule type" value="Genomic_DNA"/>
</dbReference>
<dbReference type="PANTHER" id="PTHR12205:SF0">
    <property type="entry name" value="CENTROMERE_KINETOCHORE PROTEIN ZW10 HOMOLOG"/>
    <property type="match status" value="1"/>
</dbReference>
<dbReference type="InterPro" id="IPR048343">
    <property type="entry name" value="ZW10_C"/>
</dbReference>
<protein>
    <recommendedName>
        <fullName evidence="6">Centromere/kinetochore protein zw10 homolog</fullName>
    </recommendedName>
</protein>
<evidence type="ECO:0000259" key="3">
    <source>
        <dbReference type="Pfam" id="PF22766"/>
    </source>
</evidence>
<feature type="domain" description="Centromere/kinetochore protein zw10 C-terminal" evidence="2">
    <location>
        <begin position="427"/>
        <end position="554"/>
    </location>
</feature>
<evidence type="ECO:0008006" key="6">
    <source>
        <dbReference type="Google" id="ProtNLM"/>
    </source>
</evidence>
<dbReference type="Pfam" id="PF20665">
    <property type="entry name" value="Zw10_middle"/>
    <property type="match status" value="1"/>
</dbReference>
<evidence type="ECO:0000313" key="5">
    <source>
        <dbReference type="Proteomes" id="UP001627154"/>
    </source>
</evidence>
<evidence type="ECO:0000259" key="2">
    <source>
        <dbReference type="Pfam" id="PF20666"/>
    </source>
</evidence>
<dbReference type="InterPro" id="IPR046362">
    <property type="entry name" value="Zw10/DSL1_C_sf"/>
</dbReference>